<accession>A0A0G0NBG8</accession>
<organism evidence="2 3">
    <name type="scientific">Candidatus Wolfebacteria bacterium GW2011_GWC2_39_22</name>
    <dbReference type="NCBI Taxonomy" id="1619013"/>
    <lineage>
        <taxon>Bacteria</taxon>
        <taxon>Candidatus Wolfeibacteriota</taxon>
    </lineage>
</organism>
<dbReference type="InterPro" id="IPR011856">
    <property type="entry name" value="tRNA_endonuc-like_dom_sf"/>
</dbReference>
<evidence type="ECO:0000313" key="3">
    <source>
        <dbReference type="Proteomes" id="UP000034665"/>
    </source>
</evidence>
<name>A0A0G0NBG8_9BACT</name>
<dbReference type="GO" id="GO:0003676">
    <property type="term" value="F:nucleic acid binding"/>
    <property type="evidence" value="ECO:0007669"/>
    <property type="project" value="InterPro"/>
</dbReference>
<comment type="caution">
    <text evidence="2">The sequence shown here is derived from an EMBL/GenBank/DDBJ whole genome shotgun (WGS) entry which is preliminary data.</text>
</comment>
<evidence type="ECO:0000313" key="2">
    <source>
        <dbReference type="EMBL" id="KKR12828.1"/>
    </source>
</evidence>
<dbReference type="AlphaFoldDB" id="A0A0G0NBG8"/>
<dbReference type="Pfam" id="PF18899">
    <property type="entry name" value="DUF5655"/>
    <property type="match status" value="1"/>
</dbReference>
<gene>
    <name evidence="2" type="ORF">UT41_C0001G0372</name>
</gene>
<dbReference type="EMBL" id="LBWR01000001">
    <property type="protein sequence ID" value="KKR12828.1"/>
    <property type="molecule type" value="Genomic_DNA"/>
</dbReference>
<reference evidence="2 3" key="1">
    <citation type="journal article" date="2015" name="Nature">
        <title>rRNA introns, odd ribosomes, and small enigmatic genomes across a large radiation of phyla.</title>
        <authorList>
            <person name="Brown C.T."/>
            <person name="Hug L.A."/>
            <person name="Thomas B.C."/>
            <person name="Sharon I."/>
            <person name="Castelle C.J."/>
            <person name="Singh A."/>
            <person name="Wilkins M.J."/>
            <person name="Williams K.H."/>
            <person name="Banfield J.F."/>
        </authorList>
    </citation>
    <scope>NUCLEOTIDE SEQUENCE [LARGE SCALE GENOMIC DNA]</scope>
</reference>
<dbReference type="Proteomes" id="UP000034665">
    <property type="component" value="Unassembled WGS sequence"/>
</dbReference>
<dbReference type="InterPro" id="IPR043714">
    <property type="entry name" value="DUF5655"/>
</dbReference>
<dbReference type="STRING" id="1619013.UT41_C0001G0372"/>
<dbReference type="Gene3D" id="3.40.1350.10">
    <property type="match status" value="1"/>
</dbReference>
<evidence type="ECO:0000259" key="1">
    <source>
        <dbReference type="Pfam" id="PF18899"/>
    </source>
</evidence>
<protein>
    <recommendedName>
        <fullName evidence="1">DUF5655 domain-containing protein</fullName>
    </recommendedName>
</protein>
<sequence>MAIYRLEKDKLTPIGEVKIDLEKDLQKITEDNLAVLFGLAFISSEFSLQKFRIDTLAFDEESQSFVIIEYKRDRSFSVVDQGFSYLALLLNNKDSFILELAKKLKRDVNNIHIDWSQSRVLFLANLFTVYQQNAINFKDLPIELWEVKKFNNETILYNQLKASNNSESINTISKNETIKEVSKEVHVYTEEEHFSGKPEEIKALYEEIRSRLLSLDNAISLKPTKIYIGFKAKKNFISIEFQRSQLKIWLNLSMGILDDPKNITIDVSNKGHHGNGDYEINLKPGDDVDYFMLLAKQAYQKNS</sequence>
<feature type="domain" description="DUF5655" evidence="1">
    <location>
        <begin position="190"/>
        <end position="301"/>
    </location>
</feature>
<dbReference type="PATRIC" id="fig|1619013.3.peg.384"/>
<proteinExistence type="predicted"/>